<evidence type="ECO:0000313" key="1">
    <source>
        <dbReference type="EMBL" id="PKI69462.1"/>
    </source>
</evidence>
<evidence type="ECO:0008006" key="3">
    <source>
        <dbReference type="Google" id="ProtNLM"/>
    </source>
</evidence>
<comment type="caution">
    <text evidence="1">The sequence shown here is derived from an EMBL/GenBank/DDBJ whole genome shotgun (WGS) entry which is preliminary data.</text>
</comment>
<proteinExistence type="predicted"/>
<dbReference type="PANTHER" id="PTHR24559">
    <property type="entry name" value="TRANSPOSON TY3-I GAG-POL POLYPROTEIN"/>
    <property type="match status" value="1"/>
</dbReference>
<dbReference type="AlphaFoldDB" id="A0A2I0KLT2"/>
<dbReference type="EMBL" id="PGOL01000507">
    <property type="protein sequence ID" value="PKI69462.1"/>
    <property type="molecule type" value="Genomic_DNA"/>
</dbReference>
<dbReference type="InterPro" id="IPR043502">
    <property type="entry name" value="DNA/RNA_pol_sf"/>
</dbReference>
<dbReference type="SUPFAM" id="SSF56672">
    <property type="entry name" value="DNA/RNA polymerases"/>
    <property type="match status" value="1"/>
</dbReference>
<sequence>MRRLDIHLSCHEIIQASRGRHLHGLASHYGRLDRGIPVPLLSHFFPGPPHILHSNPNFRYVDSNPSEERPQEPQHIYFGEGLDENSRVLEIESLHCLKDHKLTLVELTEEIKMGIEEEPRTLKIGTGLNPAQRARMIDFFKEYQEEEVVKQINVGFLKICNYSEWVANIVPLEKKDGRVRVCVDYRNLNKASPKDDFPLPHIDV</sequence>
<organism evidence="1 2">
    <name type="scientific">Punica granatum</name>
    <name type="common">Pomegranate</name>
    <dbReference type="NCBI Taxonomy" id="22663"/>
    <lineage>
        <taxon>Eukaryota</taxon>
        <taxon>Viridiplantae</taxon>
        <taxon>Streptophyta</taxon>
        <taxon>Embryophyta</taxon>
        <taxon>Tracheophyta</taxon>
        <taxon>Spermatophyta</taxon>
        <taxon>Magnoliopsida</taxon>
        <taxon>eudicotyledons</taxon>
        <taxon>Gunneridae</taxon>
        <taxon>Pentapetalae</taxon>
        <taxon>rosids</taxon>
        <taxon>malvids</taxon>
        <taxon>Myrtales</taxon>
        <taxon>Lythraceae</taxon>
        <taxon>Punica</taxon>
    </lineage>
</organism>
<evidence type="ECO:0000313" key="2">
    <source>
        <dbReference type="Proteomes" id="UP000233551"/>
    </source>
</evidence>
<accession>A0A2I0KLT2</accession>
<dbReference type="PANTHER" id="PTHR24559:SF457">
    <property type="entry name" value="RNA-DIRECTED DNA POLYMERASE HOMOLOG"/>
    <property type="match status" value="1"/>
</dbReference>
<name>A0A2I0KLT2_PUNGR</name>
<gene>
    <name evidence="1" type="ORF">CRG98_010165</name>
</gene>
<dbReference type="Gene3D" id="3.10.10.10">
    <property type="entry name" value="HIV Type 1 Reverse Transcriptase, subunit A, domain 1"/>
    <property type="match status" value="1"/>
</dbReference>
<keyword evidence="2" id="KW-1185">Reference proteome</keyword>
<protein>
    <recommendedName>
        <fullName evidence="3">Reverse transcriptase domain-containing protein</fullName>
    </recommendedName>
</protein>
<dbReference type="Proteomes" id="UP000233551">
    <property type="component" value="Unassembled WGS sequence"/>
</dbReference>
<dbReference type="InterPro" id="IPR053134">
    <property type="entry name" value="RNA-dir_DNA_polymerase"/>
</dbReference>
<reference evidence="1 2" key="1">
    <citation type="submission" date="2017-11" db="EMBL/GenBank/DDBJ databases">
        <title>De-novo sequencing of pomegranate (Punica granatum L.) genome.</title>
        <authorList>
            <person name="Akparov Z."/>
            <person name="Amiraslanov A."/>
            <person name="Hajiyeva S."/>
            <person name="Abbasov M."/>
            <person name="Kaur K."/>
            <person name="Hamwieh A."/>
            <person name="Solovyev V."/>
            <person name="Salamov A."/>
            <person name="Braich B."/>
            <person name="Kosarev P."/>
            <person name="Mahmoud A."/>
            <person name="Hajiyev E."/>
            <person name="Babayeva S."/>
            <person name="Izzatullayeva V."/>
            <person name="Mammadov A."/>
            <person name="Mammadov A."/>
            <person name="Sharifova S."/>
            <person name="Ojaghi J."/>
            <person name="Eynullazada K."/>
            <person name="Bayramov B."/>
            <person name="Abdulazimova A."/>
            <person name="Shahmuradov I."/>
        </authorList>
    </citation>
    <scope>NUCLEOTIDE SEQUENCE [LARGE SCALE GENOMIC DNA]</scope>
    <source>
        <strain evidence="2">cv. AG2017</strain>
        <tissue evidence="1">Leaf</tissue>
    </source>
</reference>